<dbReference type="Gene3D" id="2.60.120.1440">
    <property type="match status" value="1"/>
</dbReference>
<evidence type="ECO:0000259" key="1">
    <source>
        <dbReference type="Pfam" id="PF04773"/>
    </source>
</evidence>
<evidence type="ECO:0000259" key="2">
    <source>
        <dbReference type="Pfam" id="PF16344"/>
    </source>
</evidence>
<gene>
    <name evidence="3" type="ORF">D3H65_12540</name>
</gene>
<dbReference type="KEGG" id="pseg:D3H65_12540"/>
<feature type="domain" description="FecR protein" evidence="1">
    <location>
        <begin position="192"/>
        <end position="287"/>
    </location>
</feature>
<dbReference type="PANTHER" id="PTHR30273:SF2">
    <property type="entry name" value="PROTEIN FECR"/>
    <property type="match status" value="1"/>
</dbReference>
<dbReference type="Proteomes" id="UP000263900">
    <property type="component" value="Chromosome"/>
</dbReference>
<evidence type="ECO:0000313" key="3">
    <source>
        <dbReference type="EMBL" id="AXY74760.1"/>
    </source>
</evidence>
<dbReference type="OrthoDB" id="1452822at2"/>
<evidence type="ECO:0000313" key="4">
    <source>
        <dbReference type="Proteomes" id="UP000263900"/>
    </source>
</evidence>
<reference evidence="3 4" key="1">
    <citation type="submission" date="2018-09" db="EMBL/GenBank/DDBJ databases">
        <title>Genome sequencing of strain 6GH32-13.</title>
        <authorList>
            <person name="Weon H.-Y."/>
            <person name="Heo J."/>
            <person name="Kwon S.-W."/>
        </authorList>
    </citation>
    <scope>NUCLEOTIDE SEQUENCE [LARGE SCALE GENOMIC DNA]</scope>
    <source>
        <strain evidence="3 4">5GH32-13</strain>
    </source>
</reference>
<feature type="domain" description="Protein FecR C-terminal" evidence="2">
    <location>
        <begin position="334"/>
        <end position="403"/>
    </location>
</feature>
<accession>A0A3B7MNY0</accession>
<protein>
    <submittedName>
        <fullName evidence="3">FecR family protein</fullName>
    </submittedName>
</protein>
<dbReference type="GO" id="GO:0016989">
    <property type="term" value="F:sigma factor antagonist activity"/>
    <property type="evidence" value="ECO:0007669"/>
    <property type="project" value="TreeGrafter"/>
</dbReference>
<dbReference type="PANTHER" id="PTHR30273">
    <property type="entry name" value="PERIPLASMIC SIGNAL SENSOR AND SIGMA FACTOR ACTIVATOR FECR-RELATED"/>
    <property type="match status" value="1"/>
</dbReference>
<dbReference type="EMBL" id="CP032157">
    <property type="protein sequence ID" value="AXY74760.1"/>
    <property type="molecule type" value="Genomic_DNA"/>
</dbReference>
<dbReference type="FunFam" id="2.60.120.1440:FF:000001">
    <property type="entry name" value="Putative anti-sigma factor"/>
    <property type="match status" value="1"/>
</dbReference>
<proteinExistence type="predicted"/>
<name>A0A3B7MNY0_9BACT</name>
<sequence length="405" mass="44715">MHEAAINSIVALLLKQQQGEITAIEQQELDTWIGASAANRQFVERCLDRDQVATSLEQLDTVDEAAAWQRFLKKNNLPTAPVVPIRKRPWRWLAAAAVAGLLATGAWLYLNNRSQPAKPDIMTVNKGENILPGTNKATLTLSDGRIITLSDQQDGVLAQDGGAAVNKKGDLLEYDTKSDAGNNDNTPVTYNTAQTPRGSTISLTLPDKTKVWLNADASLRFPTSFAGTTRQVELTGEAYFEVAKNAAKPFIVTTGDAQVKVLGTHFNIRNYASEALVKTTLLEGSVEVTAIQDDKKVVLKPAQQALISTRSNISHLIPVQTVDVENVVAWKSGYFDFKSMPLPDIMQEVKRWYSDIEEIEFETPSTERFSATLSRNVPLSTLLKVLEETDRVHFEVKGKRIIVRP</sequence>
<dbReference type="Pfam" id="PF04773">
    <property type="entry name" value="FecR"/>
    <property type="match status" value="1"/>
</dbReference>
<dbReference type="InterPro" id="IPR012373">
    <property type="entry name" value="Ferrdict_sens_TM"/>
</dbReference>
<organism evidence="3 4">
    <name type="scientific">Paraflavitalea soli</name>
    <dbReference type="NCBI Taxonomy" id="2315862"/>
    <lineage>
        <taxon>Bacteria</taxon>
        <taxon>Pseudomonadati</taxon>
        <taxon>Bacteroidota</taxon>
        <taxon>Chitinophagia</taxon>
        <taxon>Chitinophagales</taxon>
        <taxon>Chitinophagaceae</taxon>
        <taxon>Paraflavitalea</taxon>
    </lineage>
</organism>
<dbReference type="AlphaFoldDB" id="A0A3B7MNY0"/>
<dbReference type="RefSeq" id="WP_119050643.1">
    <property type="nucleotide sequence ID" value="NZ_CP032157.1"/>
</dbReference>
<keyword evidence="4" id="KW-1185">Reference proteome</keyword>
<dbReference type="InterPro" id="IPR032508">
    <property type="entry name" value="FecR_C"/>
</dbReference>
<dbReference type="Pfam" id="PF16344">
    <property type="entry name" value="FecR_C"/>
    <property type="match status" value="1"/>
</dbReference>
<dbReference type="InterPro" id="IPR006860">
    <property type="entry name" value="FecR"/>
</dbReference>
<dbReference type="Gene3D" id="3.55.50.30">
    <property type="match status" value="1"/>
</dbReference>